<comment type="function">
    <text evidence="6">Specifically methylates the N7 position of a guanine in 16S rRNA.</text>
</comment>
<keyword evidence="8" id="KW-1185">Reference proteome</keyword>
<keyword evidence="2 6" id="KW-0698">rRNA processing</keyword>
<comment type="caution">
    <text evidence="6">Lacks conserved residue(s) required for the propagation of feature annotation.</text>
</comment>
<proteinExistence type="inferred from homology"/>
<dbReference type="HAMAP" id="MF_00074">
    <property type="entry name" value="16SrRNA_methyltr_G"/>
    <property type="match status" value="1"/>
</dbReference>
<dbReference type="STRING" id="1715989.NITINOP_0902"/>
<dbReference type="AlphaFoldDB" id="A0A0S4KPF3"/>
<dbReference type="GO" id="GO:0070043">
    <property type="term" value="F:rRNA (guanine-N7-)-methyltransferase activity"/>
    <property type="evidence" value="ECO:0007669"/>
    <property type="project" value="UniProtKB-UniRule"/>
</dbReference>
<dbReference type="CDD" id="cd02440">
    <property type="entry name" value="AdoMet_MTases"/>
    <property type="match status" value="1"/>
</dbReference>
<dbReference type="EC" id="2.1.1.-" evidence="6"/>
<dbReference type="Proteomes" id="UP000066284">
    <property type="component" value="Chromosome 1"/>
</dbReference>
<dbReference type="Pfam" id="PF02527">
    <property type="entry name" value="GidB"/>
    <property type="match status" value="1"/>
</dbReference>
<dbReference type="Gene3D" id="3.40.50.150">
    <property type="entry name" value="Vaccinia Virus protein VP39"/>
    <property type="match status" value="1"/>
</dbReference>
<dbReference type="KEGG" id="nio:NITINOP_0902"/>
<dbReference type="GO" id="GO:0005829">
    <property type="term" value="C:cytosol"/>
    <property type="evidence" value="ECO:0007669"/>
    <property type="project" value="TreeGrafter"/>
</dbReference>
<evidence type="ECO:0000256" key="2">
    <source>
        <dbReference type="ARBA" id="ARBA00022552"/>
    </source>
</evidence>
<sequence length="235" mass="27057">MFHVEQRSSLSSLLEQCSQEIGVPLRPEQVKQLLVHFDQLKTWSQSINLTSIRDDQEIIVKHFIDSLACFSVESIKKEAWLLDVGTGAGFPGIPLKIVRDDLHVTLVEPVKKKASFLLSVIGILRLKQISVFCGTLRQFIVQSKPFHQFDYIVTRALKPDEIFEQGERLLANHGKIILYLAKPFNQLAYPKWVLTAERQFDLPMKFGRRVLSILERSPKKEAQVSSTWNRDRFVL</sequence>
<protein>
    <recommendedName>
        <fullName evidence="6">Ribosomal RNA small subunit methyltransferase G</fullName>
        <ecNumber evidence="6">2.1.1.-</ecNumber>
    </recommendedName>
    <alternativeName>
        <fullName evidence="6">16S rRNA 7-methylguanosine methyltransferase</fullName>
        <shortName evidence="6">16S rRNA m7G methyltransferase</shortName>
    </alternativeName>
</protein>
<organism evidence="7 8">
    <name type="scientific">Candidatus Nitrospira inopinata</name>
    <dbReference type="NCBI Taxonomy" id="1715989"/>
    <lineage>
        <taxon>Bacteria</taxon>
        <taxon>Pseudomonadati</taxon>
        <taxon>Nitrospirota</taxon>
        <taxon>Nitrospiria</taxon>
        <taxon>Nitrospirales</taxon>
        <taxon>Nitrospiraceae</taxon>
        <taxon>Nitrospira</taxon>
    </lineage>
</organism>
<dbReference type="SUPFAM" id="SSF53335">
    <property type="entry name" value="S-adenosyl-L-methionine-dependent methyltransferases"/>
    <property type="match status" value="1"/>
</dbReference>
<dbReference type="EMBL" id="LN885086">
    <property type="protein sequence ID" value="CUQ65877.1"/>
    <property type="molecule type" value="Genomic_DNA"/>
</dbReference>
<feature type="binding site" evidence="6">
    <location>
        <position position="155"/>
    </location>
    <ligand>
        <name>S-adenosyl-L-methionine</name>
        <dbReference type="ChEBI" id="CHEBI:59789"/>
    </ligand>
</feature>
<comment type="similarity">
    <text evidence="6">Belongs to the methyltransferase superfamily. RNA methyltransferase RsmG family.</text>
</comment>
<dbReference type="NCBIfam" id="TIGR00138">
    <property type="entry name" value="rsmG_gidB"/>
    <property type="match status" value="1"/>
</dbReference>
<keyword evidence="5 6" id="KW-0949">S-adenosyl-L-methionine</keyword>
<keyword evidence="3 6" id="KW-0489">Methyltransferase</keyword>
<dbReference type="InterPro" id="IPR003682">
    <property type="entry name" value="rRNA_ssu_MeTfrase_G"/>
</dbReference>
<accession>A0A0S4KPF3</accession>
<evidence type="ECO:0000313" key="7">
    <source>
        <dbReference type="EMBL" id="CUQ65877.1"/>
    </source>
</evidence>
<dbReference type="PANTHER" id="PTHR31760">
    <property type="entry name" value="S-ADENOSYL-L-METHIONINE-DEPENDENT METHYLTRANSFERASES SUPERFAMILY PROTEIN"/>
    <property type="match status" value="1"/>
</dbReference>
<reference evidence="8" key="1">
    <citation type="submission" date="2015-09" db="EMBL/GenBank/DDBJ databases">
        <authorList>
            <person name="Daims H."/>
        </authorList>
    </citation>
    <scope>NUCLEOTIDE SEQUENCE [LARGE SCALE GENOMIC DNA]</scope>
</reference>
<evidence type="ECO:0000256" key="3">
    <source>
        <dbReference type="ARBA" id="ARBA00022603"/>
    </source>
</evidence>
<name>A0A0S4KPF3_9BACT</name>
<feature type="binding site" evidence="6">
    <location>
        <position position="85"/>
    </location>
    <ligand>
        <name>S-adenosyl-L-methionine</name>
        <dbReference type="ChEBI" id="CHEBI:59789"/>
    </ligand>
</feature>
<evidence type="ECO:0000256" key="4">
    <source>
        <dbReference type="ARBA" id="ARBA00022679"/>
    </source>
</evidence>
<keyword evidence="4 6" id="KW-0808">Transferase</keyword>
<evidence type="ECO:0000256" key="6">
    <source>
        <dbReference type="HAMAP-Rule" id="MF_00074"/>
    </source>
</evidence>
<gene>
    <name evidence="6" type="primary">rsmG</name>
    <name evidence="7" type="ORF">NITINOP_0902</name>
</gene>
<evidence type="ECO:0000313" key="8">
    <source>
        <dbReference type="Proteomes" id="UP000066284"/>
    </source>
</evidence>
<comment type="subcellular location">
    <subcellularLocation>
        <location evidence="6">Cytoplasm</location>
    </subcellularLocation>
</comment>
<feature type="binding site" evidence="6">
    <location>
        <position position="90"/>
    </location>
    <ligand>
        <name>S-adenosyl-L-methionine</name>
        <dbReference type="ChEBI" id="CHEBI:59789"/>
    </ligand>
</feature>
<keyword evidence="1 6" id="KW-0963">Cytoplasm</keyword>
<evidence type="ECO:0000256" key="5">
    <source>
        <dbReference type="ARBA" id="ARBA00022691"/>
    </source>
</evidence>
<evidence type="ECO:0000256" key="1">
    <source>
        <dbReference type="ARBA" id="ARBA00022490"/>
    </source>
</evidence>
<dbReference type="PANTHER" id="PTHR31760:SF0">
    <property type="entry name" value="S-ADENOSYL-L-METHIONINE-DEPENDENT METHYLTRANSFERASES SUPERFAMILY PROTEIN"/>
    <property type="match status" value="1"/>
</dbReference>
<dbReference type="InterPro" id="IPR029063">
    <property type="entry name" value="SAM-dependent_MTases_sf"/>
</dbReference>